<evidence type="ECO:0000313" key="3">
    <source>
        <dbReference type="Proteomes" id="UP000824540"/>
    </source>
</evidence>
<keyword evidence="3" id="KW-1185">Reference proteome</keyword>
<reference evidence="2" key="1">
    <citation type="thesis" date="2021" institute="BYU ScholarsArchive" country="Provo, UT, USA">
        <title>Applications of and Algorithms for Genome Assembly and Genomic Analyses with an Emphasis on Marine Teleosts.</title>
        <authorList>
            <person name="Pickett B.D."/>
        </authorList>
    </citation>
    <scope>NUCLEOTIDE SEQUENCE</scope>
    <source>
        <strain evidence="2">HI-2016</strain>
    </source>
</reference>
<protein>
    <submittedName>
        <fullName evidence="2">Uncharacterized protein</fullName>
    </submittedName>
</protein>
<evidence type="ECO:0000256" key="1">
    <source>
        <dbReference type="SAM" id="MobiDB-lite"/>
    </source>
</evidence>
<dbReference type="AlphaFoldDB" id="A0A8T2P6X2"/>
<feature type="region of interest" description="Disordered" evidence="1">
    <location>
        <begin position="58"/>
        <end position="151"/>
    </location>
</feature>
<sequence>MCVEQANTVVHLPAVLCTVELEENGCKKTDIKKYAKVEKTAILLLHIDDIVLGHKKGEEHLQSGKDSAEAFGSSGSKSPEWGRKENQQMPAEKDSMGGGSGVDRSSMAKMLPPASNMKMKYKLAPSMARVGRKEKPKPTPRTLLPIATDSQ</sequence>
<comment type="caution">
    <text evidence="2">The sequence shown here is derived from an EMBL/GenBank/DDBJ whole genome shotgun (WGS) entry which is preliminary data.</text>
</comment>
<feature type="compositionally biased region" description="Basic and acidic residues" evidence="1">
    <location>
        <begin position="80"/>
        <end position="95"/>
    </location>
</feature>
<dbReference type="EMBL" id="JAFBMS010000018">
    <property type="protein sequence ID" value="KAG9345352.1"/>
    <property type="molecule type" value="Genomic_DNA"/>
</dbReference>
<gene>
    <name evidence="2" type="ORF">JZ751_009899</name>
</gene>
<dbReference type="Proteomes" id="UP000824540">
    <property type="component" value="Unassembled WGS sequence"/>
</dbReference>
<proteinExistence type="predicted"/>
<name>A0A8T2P6X2_9TELE</name>
<accession>A0A8T2P6X2</accession>
<feature type="compositionally biased region" description="Basic and acidic residues" evidence="1">
    <location>
        <begin position="58"/>
        <end position="68"/>
    </location>
</feature>
<organism evidence="2 3">
    <name type="scientific">Albula glossodonta</name>
    <name type="common">roundjaw bonefish</name>
    <dbReference type="NCBI Taxonomy" id="121402"/>
    <lineage>
        <taxon>Eukaryota</taxon>
        <taxon>Metazoa</taxon>
        <taxon>Chordata</taxon>
        <taxon>Craniata</taxon>
        <taxon>Vertebrata</taxon>
        <taxon>Euteleostomi</taxon>
        <taxon>Actinopterygii</taxon>
        <taxon>Neopterygii</taxon>
        <taxon>Teleostei</taxon>
        <taxon>Albuliformes</taxon>
        <taxon>Albulidae</taxon>
        <taxon>Albula</taxon>
    </lineage>
</organism>
<evidence type="ECO:0000313" key="2">
    <source>
        <dbReference type="EMBL" id="KAG9345352.1"/>
    </source>
</evidence>